<evidence type="ECO:0000256" key="10">
    <source>
        <dbReference type="ARBA" id="ARBA00024459"/>
    </source>
</evidence>
<dbReference type="PROSITE" id="PS00893">
    <property type="entry name" value="NUDIX_BOX"/>
    <property type="match status" value="1"/>
</dbReference>
<dbReference type="SUPFAM" id="SSF55811">
    <property type="entry name" value="Nudix"/>
    <property type="match status" value="1"/>
</dbReference>
<keyword evidence="7" id="KW-0460">Magnesium</keyword>
<reference evidence="25 26" key="1">
    <citation type="journal article" date="2018" name="Gigascience">
        <title>Genomes of trombidid mites reveal novel predicted allergens and laterally-transferred genes associated with secondary metabolism.</title>
        <authorList>
            <person name="Dong X."/>
            <person name="Chaisiri K."/>
            <person name="Xia D."/>
            <person name="Armstrong S.D."/>
            <person name="Fang Y."/>
            <person name="Donnelly M.J."/>
            <person name="Kadowaki T."/>
            <person name="McGarry J.W."/>
            <person name="Darby A.C."/>
            <person name="Makepeace B.L."/>
        </authorList>
    </citation>
    <scope>NUCLEOTIDE SEQUENCE [LARGE SCALE GENOMIC DNA]</scope>
    <source>
        <strain evidence="25">UoL-UT</strain>
    </source>
</reference>
<dbReference type="AlphaFoldDB" id="A0A443QVY0"/>
<dbReference type="GO" id="GO:0005634">
    <property type="term" value="C:nucleus"/>
    <property type="evidence" value="ECO:0007669"/>
    <property type="project" value="UniProtKB-SubCell"/>
</dbReference>
<comment type="caution">
    <text evidence="25">The sequence shown here is derived from an EMBL/GenBank/DDBJ whole genome shotgun (WGS) entry which is preliminary data.</text>
</comment>
<evidence type="ECO:0000256" key="3">
    <source>
        <dbReference type="ARBA" id="ARBA00005582"/>
    </source>
</evidence>
<evidence type="ECO:0000256" key="12">
    <source>
        <dbReference type="ARBA" id="ARBA00024596"/>
    </source>
</evidence>
<evidence type="ECO:0000259" key="24">
    <source>
        <dbReference type="PROSITE" id="PS51462"/>
    </source>
</evidence>
<keyword evidence="6" id="KW-0378">Hydrolase</keyword>
<evidence type="ECO:0000256" key="8">
    <source>
        <dbReference type="ARBA" id="ARBA00023242"/>
    </source>
</evidence>
<evidence type="ECO:0000313" key="26">
    <source>
        <dbReference type="Proteomes" id="UP000288716"/>
    </source>
</evidence>
<sequence>MSTHPFKQSKLYTLVFVVKGEKVLLGLKKRGFAKGKYNGFGGKLESNETLIECAQRELKEEANIEATNLKELGYIEFDYDSLEYSMKVYIYLATDFNGIPKSSDEMEPKWFHVNAIPYELMLSDTQHWLPKVLQSQFLNGYFRYNNENQIVEQKFHMISD</sequence>
<evidence type="ECO:0000256" key="4">
    <source>
        <dbReference type="ARBA" id="ARBA00011245"/>
    </source>
</evidence>
<dbReference type="PANTHER" id="PTHR43758:SF2">
    <property type="entry name" value="OXIDIZED PURINE NUCLEOSIDE TRIPHOSPHATE HYDROLASE"/>
    <property type="match status" value="1"/>
</dbReference>
<evidence type="ECO:0000256" key="6">
    <source>
        <dbReference type="ARBA" id="ARBA00022801"/>
    </source>
</evidence>
<evidence type="ECO:0000256" key="11">
    <source>
        <dbReference type="ARBA" id="ARBA00024486"/>
    </source>
</evidence>
<comment type="subcellular location">
    <subcellularLocation>
        <location evidence="2">Nucleus</location>
    </subcellularLocation>
</comment>
<comment type="catalytic activity">
    <reaction evidence="11">
        <text>8-oxo-dGTP + H2O = 8-oxo-dGMP + diphosphate + H(+)</text>
        <dbReference type="Rhea" id="RHEA:31575"/>
        <dbReference type="ChEBI" id="CHEBI:15377"/>
        <dbReference type="ChEBI" id="CHEBI:15378"/>
        <dbReference type="ChEBI" id="CHEBI:33019"/>
        <dbReference type="ChEBI" id="CHEBI:63224"/>
        <dbReference type="ChEBI" id="CHEBI:77896"/>
    </reaction>
    <physiologicalReaction direction="left-to-right" evidence="11">
        <dbReference type="Rhea" id="RHEA:31576"/>
    </physiologicalReaction>
</comment>
<evidence type="ECO:0000256" key="21">
    <source>
        <dbReference type="ARBA" id="ARBA00048894"/>
    </source>
</evidence>
<dbReference type="GO" id="GO:0008828">
    <property type="term" value="F:dATP diphosphatase activity"/>
    <property type="evidence" value="ECO:0007669"/>
    <property type="project" value="UniProtKB-EC"/>
</dbReference>
<dbReference type="CDD" id="cd03427">
    <property type="entry name" value="NUDIX_MTH1_Nudt1"/>
    <property type="match status" value="1"/>
</dbReference>
<evidence type="ECO:0000256" key="20">
    <source>
        <dbReference type="ARBA" id="ARBA00048002"/>
    </source>
</evidence>
<organism evidence="25 26">
    <name type="scientific">Leptotrombidium deliense</name>
    <dbReference type="NCBI Taxonomy" id="299467"/>
    <lineage>
        <taxon>Eukaryota</taxon>
        <taxon>Metazoa</taxon>
        <taxon>Ecdysozoa</taxon>
        <taxon>Arthropoda</taxon>
        <taxon>Chelicerata</taxon>
        <taxon>Arachnida</taxon>
        <taxon>Acari</taxon>
        <taxon>Acariformes</taxon>
        <taxon>Trombidiformes</taxon>
        <taxon>Prostigmata</taxon>
        <taxon>Anystina</taxon>
        <taxon>Parasitengona</taxon>
        <taxon>Trombiculoidea</taxon>
        <taxon>Trombiculidae</taxon>
        <taxon>Leptotrombidium</taxon>
    </lineage>
</organism>
<keyword evidence="26" id="KW-1185">Reference proteome</keyword>
<evidence type="ECO:0000313" key="25">
    <source>
        <dbReference type="EMBL" id="RWS07182.1"/>
    </source>
</evidence>
<comment type="catalytic activity">
    <reaction evidence="20">
        <text>N(6)-methyl-ATP + H2O = N(6)-methyl-AMP + diphosphate + H(+)</text>
        <dbReference type="Rhea" id="RHEA:67608"/>
        <dbReference type="ChEBI" id="CHEBI:15377"/>
        <dbReference type="ChEBI" id="CHEBI:15378"/>
        <dbReference type="ChEBI" id="CHEBI:33019"/>
        <dbReference type="ChEBI" id="CHEBI:144842"/>
        <dbReference type="ChEBI" id="CHEBI:172873"/>
    </reaction>
    <physiologicalReaction direction="left-to-right" evidence="20">
        <dbReference type="Rhea" id="RHEA:67609"/>
    </physiologicalReaction>
</comment>
<dbReference type="InterPro" id="IPR000086">
    <property type="entry name" value="NUDIX_hydrolase_dom"/>
</dbReference>
<dbReference type="Proteomes" id="UP000288716">
    <property type="component" value="Unassembled WGS sequence"/>
</dbReference>
<comment type="catalytic activity">
    <reaction evidence="9">
        <text>8-oxo-dATP + H2O = 8-oxo-dAMP + diphosphate + H(+)</text>
        <dbReference type="Rhea" id="RHEA:65396"/>
        <dbReference type="ChEBI" id="CHEBI:15377"/>
        <dbReference type="ChEBI" id="CHEBI:15378"/>
        <dbReference type="ChEBI" id="CHEBI:33019"/>
        <dbReference type="ChEBI" id="CHEBI:71361"/>
        <dbReference type="ChEBI" id="CHEBI:172871"/>
    </reaction>
    <physiologicalReaction direction="left-to-right" evidence="9">
        <dbReference type="Rhea" id="RHEA:65397"/>
    </physiologicalReaction>
</comment>
<dbReference type="GO" id="GO:0042262">
    <property type="term" value="P:DNA protection"/>
    <property type="evidence" value="ECO:0007669"/>
    <property type="project" value="InterPro"/>
</dbReference>
<dbReference type="PRINTS" id="PR01403">
    <property type="entry name" value="8OXTPHPHTASE"/>
</dbReference>
<evidence type="ECO:0000256" key="23">
    <source>
        <dbReference type="ARBA" id="ARBA00053094"/>
    </source>
</evidence>
<accession>A0A443QVY0</accession>
<comment type="function">
    <text evidence="23">Oxidized purine nucleoside triphosphate hydrolase which is a prominent sanitizer of the oxidized nucleotide pool. Catalyzes the hydrolysis of 2-oxo-dATP (2-hydroxy-dATP) into 2-oxo-dAMP. Also has a significant hydrolase activity toward 2-oxo-ATP, 8-oxo-dGTP and 8-oxo-dATP. Through the hydrolysis of oxidized purine nucleoside triphosphates, prevents their incorporation into DNA and the subsequent transversions A:T to C:G and G:C to T:A. Also catalyzes the hydrolysis of methylated purine nucleoside triphosphate preventing their integration into DNA. Through this antimutagenic activity protects cells from oxidative stress.</text>
</comment>
<evidence type="ECO:0000256" key="18">
    <source>
        <dbReference type="ARBA" id="ARBA00031927"/>
    </source>
</evidence>
<gene>
    <name evidence="25" type="ORF">B4U80_06021</name>
</gene>
<proteinExistence type="inferred from homology"/>
<evidence type="ECO:0000256" key="5">
    <source>
        <dbReference type="ARBA" id="ARBA00022723"/>
    </source>
</evidence>
<keyword evidence="5" id="KW-0479">Metal-binding</keyword>
<comment type="catalytic activity">
    <reaction evidence="10">
        <text>2-oxo-dATP + H2O = 2-oxo-dAMP + diphosphate + H(+)</text>
        <dbReference type="Rhea" id="RHEA:31583"/>
        <dbReference type="ChEBI" id="CHEBI:15377"/>
        <dbReference type="ChEBI" id="CHEBI:15378"/>
        <dbReference type="ChEBI" id="CHEBI:33019"/>
        <dbReference type="ChEBI" id="CHEBI:63212"/>
        <dbReference type="ChEBI" id="CHEBI:77897"/>
        <dbReference type="EC" id="3.6.1.56"/>
    </reaction>
    <physiologicalReaction direction="left-to-right" evidence="10">
        <dbReference type="Rhea" id="RHEA:31584"/>
    </physiologicalReaction>
</comment>
<comment type="catalytic activity">
    <reaction evidence="12">
        <text>2-oxo-ATP + H2O = 2-oxo-AMP + diphosphate + H(+)</text>
        <dbReference type="Rhea" id="RHEA:67392"/>
        <dbReference type="ChEBI" id="CHEBI:15377"/>
        <dbReference type="ChEBI" id="CHEBI:15378"/>
        <dbReference type="ChEBI" id="CHEBI:33019"/>
        <dbReference type="ChEBI" id="CHEBI:71395"/>
        <dbReference type="ChEBI" id="CHEBI:172878"/>
    </reaction>
    <physiologicalReaction direction="left-to-right" evidence="12">
        <dbReference type="Rhea" id="RHEA:67393"/>
    </physiologicalReaction>
</comment>
<evidence type="ECO:0000256" key="15">
    <source>
        <dbReference type="ARBA" id="ARBA00029673"/>
    </source>
</evidence>
<evidence type="ECO:0000256" key="22">
    <source>
        <dbReference type="ARBA" id="ARBA00049032"/>
    </source>
</evidence>
<evidence type="ECO:0000256" key="17">
    <source>
        <dbReference type="ARBA" id="ARBA00030682"/>
    </source>
</evidence>
<evidence type="ECO:0000256" key="1">
    <source>
        <dbReference type="ARBA" id="ARBA00001946"/>
    </source>
</evidence>
<comment type="subunit">
    <text evidence="4">Monomer.</text>
</comment>
<dbReference type="STRING" id="299467.A0A443QVY0"/>
<comment type="catalytic activity">
    <reaction evidence="21">
        <text>O(6)-methyl-dGTP + H2O = O(6)-methyl-dGMP + diphosphate + H(+)</text>
        <dbReference type="Rhea" id="RHEA:67600"/>
        <dbReference type="ChEBI" id="CHEBI:15377"/>
        <dbReference type="ChEBI" id="CHEBI:15378"/>
        <dbReference type="ChEBI" id="CHEBI:33019"/>
        <dbReference type="ChEBI" id="CHEBI:169974"/>
        <dbReference type="ChEBI" id="CHEBI:169975"/>
    </reaction>
    <physiologicalReaction direction="left-to-right" evidence="21">
        <dbReference type="Rhea" id="RHEA:67601"/>
    </physiologicalReaction>
</comment>
<dbReference type="InterPro" id="IPR003563">
    <property type="entry name" value="8ODP"/>
</dbReference>
<dbReference type="GO" id="GO:0046872">
    <property type="term" value="F:metal ion binding"/>
    <property type="evidence" value="ECO:0007669"/>
    <property type="project" value="UniProtKB-KW"/>
</dbReference>
<protein>
    <recommendedName>
        <fullName evidence="14">Oxidized purine nucleoside triphosphate hydrolase</fullName>
        <ecNumber evidence="13">3.6.1.56</ecNumber>
    </recommendedName>
    <alternativeName>
        <fullName evidence="18">2-hydroxy-dATP diphosphatase</fullName>
    </alternativeName>
    <alternativeName>
        <fullName evidence="17">7,8-dihydro-8-oxoguanine triphosphatase</fullName>
    </alternativeName>
    <alternativeName>
        <fullName evidence="16">8-oxo-dGTPase</fullName>
    </alternativeName>
    <alternativeName>
        <fullName evidence="19">Methylated purine nucleoside triphosphate hydrolase</fullName>
    </alternativeName>
    <alternativeName>
        <fullName evidence="15">Nucleoside diphosphate-linked moiety X motif 1</fullName>
    </alternativeName>
</protein>
<evidence type="ECO:0000256" key="19">
    <source>
        <dbReference type="ARBA" id="ARBA00032071"/>
    </source>
</evidence>
<comment type="catalytic activity">
    <reaction evidence="22">
        <text>N(6)-methyl-dATP + H2O = N(6)-methyl-dAMP + diphosphate + H(+)</text>
        <dbReference type="Rhea" id="RHEA:67604"/>
        <dbReference type="ChEBI" id="CHEBI:15377"/>
        <dbReference type="ChEBI" id="CHEBI:15378"/>
        <dbReference type="ChEBI" id="CHEBI:33019"/>
        <dbReference type="ChEBI" id="CHEBI:169976"/>
        <dbReference type="ChEBI" id="CHEBI:172872"/>
    </reaction>
    <physiologicalReaction direction="left-to-right" evidence="22">
        <dbReference type="Rhea" id="RHEA:67605"/>
    </physiologicalReaction>
</comment>
<dbReference type="InterPro" id="IPR015797">
    <property type="entry name" value="NUDIX_hydrolase-like_dom_sf"/>
</dbReference>
<evidence type="ECO:0000256" key="16">
    <source>
        <dbReference type="ARBA" id="ARBA00030634"/>
    </source>
</evidence>
<evidence type="ECO:0000256" key="2">
    <source>
        <dbReference type="ARBA" id="ARBA00004123"/>
    </source>
</evidence>
<name>A0A443QVY0_9ACAR</name>
<evidence type="ECO:0000256" key="7">
    <source>
        <dbReference type="ARBA" id="ARBA00022842"/>
    </source>
</evidence>
<dbReference type="OrthoDB" id="408303at2759"/>
<dbReference type="InterPro" id="IPR020084">
    <property type="entry name" value="NUDIX_hydrolase_CS"/>
</dbReference>
<dbReference type="EMBL" id="NCKV01051473">
    <property type="protein sequence ID" value="RWS07182.1"/>
    <property type="molecule type" value="Genomic_DNA"/>
</dbReference>
<dbReference type="Gene3D" id="3.90.79.10">
    <property type="entry name" value="Nucleoside Triphosphate Pyrophosphohydrolase"/>
    <property type="match status" value="1"/>
</dbReference>
<feature type="domain" description="Nudix hydrolase" evidence="24">
    <location>
        <begin position="8"/>
        <end position="138"/>
    </location>
</feature>
<evidence type="ECO:0000256" key="14">
    <source>
        <dbReference type="ARBA" id="ARBA00026218"/>
    </source>
</evidence>
<dbReference type="VEuPathDB" id="VectorBase:LDEU014157"/>
<dbReference type="PANTHER" id="PTHR43758">
    <property type="entry name" value="7,8-DIHYDRO-8-OXOGUANINE TRIPHOSPHATASE"/>
    <property type="match status" value="1"/>
</dbReference>
<dbReference type="GO" id="GO:0005737">
    <property type="term" value="C:cytoplasm"/>
    <property type="evidence" value="ECO:0007669"/>
    <property type="project" value="TreeGrafter"/>
</dbReference>
<dbReference type="PROSITE" id="PS51462">
    <property type="entry name" value="NUDIX"/>
    <property type="match status" value="1"/>
</dbReference>
<evidence type="ECO:0000256" key="13">
    <source>
        <dbReference type="ARBA" id="ARBA00026103"/>
    </source>
</evidence>
<comment type="similarity">
    <text evidence="3">Belongs to the Nudix hydrolase family.</text>
</comment>
<feature type="non-terminal residue" evidence="25">
    <location>
        <position position="160"/>
    </location>
</feature>
<keyword evidence="8" id="KW-0539">Nucleus</keyword>
<dbReference type="EC" id="3.6.1.56" evidence="13"/>
<comment type="cofactor">
    <cofactor evidence="1">
        <name>Mg(2+)</name>
        <dbReference type="ChEBI" id="CHEBI:18420"/>
    </cofactor>
</comment>
<evidence type="ECO:0000256" key="9">
    <source>
        <dbReference type="ARBA" id="ARBA00024448"/>
    </source>
</evidence>
<dbReference type="GO" id="GO:0008413">
    <property type="term" value="F:8-oxo-7,8-dihydroguanosine triphosphate pyrophosphatase activity"/>
    <property type="evidence" value="ECO:0007669"/>
    <property type="project" value="InterPro"/>
</dbReference>
<dbReference type="Pfam" id="PF00293">
    <property type="entry name" value="NUDIX"/>
    <property type="match status" value="1"/>
</dbReference>